<keyword evidence="1" id="KW-1133">Transmembrane helix</keyword>
<protein>
    <recommendedName>
        <fullName evidence="4">DUF4190 domain-containing protein</fullName>
    </recommendedName>
</protein>
<feature type="transmembrane region" description="Helical" evidence="1">
    <location>
        <begin position="41"/>
        <end position="62"/>
    </location>
</feature>
<evidence type="ECO:0008006" key="4">
    <source>
        <dbReference type="Google" id="ProtNLM"/>
    </source>
</evidence>
<keyword evidence="1" id="KW-0812">Transmembrane</keyword>
<dbReference type="EMBL" id="BMUU01000017">
    <property type="protein sequence ID" value="GGY64243.1"/>
    <property type="molecule type" value="Genomic_DNA"/>
</dbReference>
<dbReference type="Proteomes" id="UP000600946">
    <property type="component" value="Unassembled WGS sequence"/>
</dbReference>
<name>A0ABQ3AR72_9ACTN</name>
<comment type="caution">
    <text evidence="2">The sequence shown here is derived from an EMBL/GenBank/DDBJ whole genome shotgun (WGS) entry which is preliminary data.</text>
</comment>
<gene>
    <name evidence="2" type="ORF">GCM10010326_68690</name>
</gene>
<dbReference type="GeneID" id="96294738"/>
<accession>A0ABQ3AR72</accession>
<keyword evidence="3" id="KW-1185">Reference proteome</keyword>
<dbReference type="RefSeq" id="WP_161249164.1">
    <property type="nucleotide sequence ID" value="NZ_BMUU01000017.1"/>
</dbReference>
<reference evidence="3" key="1">
    <citation type="journal article" date="2019" name="Int. J. Syst. Evol. Microbiol.">
        <title>The Global Catalogue of Microorganisms (GCM) 10K type strain sequencing project: providing services to taxonomists for standard genome sequencing and annotation.</title>
        <authorList>
            <consortium name="The Broad Institute Genomics Platform"/>
            <consortium name="The Broad Institute Genome Sequencing Center for Infectious Disease"/>
            <person name="Wu L."/>
            <person name="Ma J."/>
        </authorList>
    </citation>
    <scope>NUCLEOTIDE SEQUENCE [LARGE SCALE GENOMIC DNA]</scope>
    <source>
        <strain evidence="3">JCM 4594</strain>
    </source>
</reference>
<sequence length="65" mass="6526">MHILVGLVIAVFGATAAVLGPKFAKDVGTRQGRLFDGSNTVAFRLIGAVISVLGILYAIGVVGGG</sequence>
<organism evidence="2 3">
    <name type="scientific">Streptomyces xanthochromogenes</name>
    <dbReference type="NCBI Taxonomy" id="67384"/>
    <lineage>
        <taxon>Bacteria</taxon>
        <taxon>Bacillati</taxon>
        <taxon>Actinomycetota</taxon>
        <taxon>Actinomycetes</taxon>
        <taxon>Kitasatosporales</taxon>
        <taxon>Streptomycetaceae</taxon>
        <taxon>Streptomyces</taxon>
    </lineage>
</organism>
<evidence type="ECO:0000313" key="2">
    <source>
        <dbReference type="EMBL" id="GGY64243.1"/>
    </source>
</evidence>
<keyword evidence="1" id="KW-0472">Membrane</keyword>
<proteinExistence type="predicted"/>
<evidence type="ECO:0000256" key="1">
    <source>
        <dbReference type="SAM" id="Phobius"/>
    </source>
</evidence>
<evidence type="ECO:0000313" key="3">
    <source>
        <dbReference type="Proteomes" id="UP000600946"/>
    </source>
</evidence>